<dbReference type="AlphaFoldDB" id="A0A2N3PI86"/>
<comment type="caution">
    <text evidence="1">The sequence shown here is derived from an EMBL/GenBank/DDBJ whole genome shotgun (WGS) entry which is preliminary data.</text>
</comment>
<dbReference type="GeneID" id="97290107"/>
<organism evidence="1 2">
    <name type="scientific">Helicobacter winghamensis</name>
    <dbReference type="NCBI Taxonomy" id="157268"/>
    <lineage>
        <taxon>Bacteria</taxon>
        <taxon>Pseudomonadati</taxon>
        <taxon>Campylobacterota</taxon>
        <taxon>Epsilonproteobacteria</taxon>
        <taxon>Campylobacterales</taxon>
        <taxon>Helicobacteraceae</taxon>
        <taxon>Helicobacter</taxon>
    </lineage>
</organism>
<accession>A0A2N3PI86</accession>
<evidence type="ECO:0000313" key="1">
    <source>
        <dbReference type="EMBL" id="PKT80380.1"/>
    </source>
</evidence>
<reference evidence="1 2" key="1">
    <citation type="submission" date="2016-07" db="EMBL/GenBank/DDBJ databases">
        <title>Detection of Helicobacter winghamensis from caecal content of red fox (Vulpes vulpes).</title>
        <authorList>
            <person name="Zanoni R.G."/>
            <person name="Florio D."/>
            <person name="Caffara M."/>
            <person name="Renzi M."/>
            <person name="Parisi A."/>
            <person name="Pasquali F."/>
            <person name="Manfreda G."/>
        </authorList>
    </citation>
    <scope>NUCLEOTIDE SEQUENCE [LARGE SCALE GENOMIC DNA]</scope>
    <source>
        <strain evidence="1 2">295_13</strain>
    </source>
</reference>
<dbReference type="Proteomes" id="UP000233350">
    <property type="component" value="Unassembled WGS sequence"/>
</dbReference>
<dbReference type="InterPro" id="IPR036868">
    <property type="entry name" value="TusA-like_sf"/>
</dbReference>
<sequence length="89" mass="10293">MKRFDLRHLKSNFCGRLEEILQTGLEVGEVGIFLFEVGDFENVQKSADMVKKNGDTLLNSLRFNEVDWTIIVRKENMESKNLETQKASL</sequence>
<protein>
    <recommendedName>
        <fullName evidence="3">NADH-ubiquinone oxidoreductase subunit E</fullName>
    </recommendedName>
</protein>
<dbReference type="InterPro" id="IPR032424">
    <property type="entry name" value="NADH-UOR_E"/>
</dbReference>
<proteinExistence type="predicted"/>
<dbReference type="Pfam" id="PF16514">
    <property type="entry name" value="NADH-UOR_E"/>
    <property type="match status" value="1"/>
</dbReference>
<dbReference type="OrthoDB" id="5358834at2"/>
<evidence type="ECO:0008006" key="3">
    <source>
        <dbReference type="Google" id="ProtNLM"/>
    </source>
</evidence>
<dbReference type="Gene3D" id="3.30.110.40">
    <property type="entry name" value="TusA-like domain"/>
    <property type="match status" value="1"/>
</dbReference>
<dbReference type="RefSeq" id="WP_006802556.1">
    <property type="nucleotide sequence ID" value="NZ_CABKOI010000020.1"/>
</dbReference>
<name>A0A2N3PI86_9HELI</name>
<evidence type="ECO:0000313" key="2">
    <source>
        <dbReference type="Proteomes" id="UP000233350"/>
    </source>
</evidence>
<keyword evidence="2" id="KW-1185">Reference proteome</keyword>
<dbReference type="STRING" id="556267.HWAG_00860"/>
<dbReference type="EMBL" id="MBPK01000043">
    <property type="protein sequence ID" value="PKT80380.1"/>
    <property type="molecule type" value="Genomic_DNA"/>
</dbReference>
<gene>
    <name evidence="1" type="ORF">BCM31_03285</name>
</gene>